<sequence length="51" mass="5984">MALQEDPSLGLFWILSKKKKVKSKRQNFEDRGKNTLNDGYTKNWKKLVTIS</sequence>
<protein>
    <submittedName>
        <fullName evidence="1">Uncharacterized protein</fullName>
    </submittedName>
</protein>
<proteinExistence type="predicted"/>
<evidence type="ECO:0000313" key="1">
    <source>
        <dbReference type="EMBL" id="ORE16884.1"/>
    </source>
</evidence>
<evidence type="ECO:0000313" key="2">
    <source>
        <dbReference type="Proteomes" id="UP000242381"/>
    </source>
</evidence>
<accession>A0A1X0RY08</accession>
<gene>
    <name evidence="1" type="ORF">BCV71DRAFT_270918</name>
</gene>
<name>A0A1X0RY08_RHIZD</name>
<dbReference type="Proteomes" id="UP000242381">
    <property type="component" value="Unassembled WGS sequence"/>
</dbReference>
<reference evidence="1 2" key="1">
    <citation type="journal article" date="2016" name="Proc. Natl. Acad. Sci. U.S.A.">
        <title>Lipid metabolic changes in an early divergent fungus govern the establishment of a mutualistic symbiosis with endobacteria.</title>
        <authorList>
            <person name="Lastovetsky O.A."/>
            <person name="Gaspar M.L."/>
            <person name="Mondo S.J."/>
            <person name="LaButti K.M."/>
            <person name="Sandor L."/>
            <person name="Grigoriev I.V."/>
            <person name="Henry S.A."/>
            <person name="Pawlowska T.E."/>
        </authorList>
    </citation>
    <scope>NUCLEOTIDE SEQUENCE [LARGE SCALE GENOMIC DNA]</scope>
    <source>
        <strain evidence="1 2">ATCC 11559</strain>
    </source>
</reference>
<dbReference type="EMBL" id="KV921372">
    <property type="protein sequence ID" value="ORE16884.1"/>
    <property type="molecule type" value="Genomic_DNA"/>
</dbReference>
<organism evidence="1 2">
    <name type="scientific">Rhizopus microsporus</name>
    <dbReference type="NCBI Taxonomy" id="58291"/>
    <lineage>
        <taxon>Eukaryota</taxon>
        <taxon>Fungi</taxon>
        <taxon>Fungi incertae sedis</taxon>
        <taxon>Mucoromycota</taxon>
        <taxon>Mucoromycotina</taxon>
        <taxon>Mucoromycetes</taxon>
        <taxon>Mucorales</taxon>
        <taxon>Mucorineae</taxon>
        <taxon>Rhizopodaceae</taxon>
        <taxon>Rhizopus</taxon>
    </lineage>
</organism>
<dbReference type="AlphaFoldDB" id="A0A1X0RY08"/>